<keyword evidence="5" id="KW-1185">Reference proteome</keyword>
<dbReference type="InterPro" id="IPR015330">
    <property type="entry name" value="DNA_primase/pol_bifunc_N"/>
</dbReference>
<proteinExistence type="predicted"/>
<feature type="domain" description="Primase C-terminal 1" evidence="2">
    <location>
        <begin position="214"/>
        <end position="285"/>
    </location>
</feature>
<sequence>MKSADELEEGVAGNKGQRGSGLVRSALEIAGRGWPVFPLRPGRKEPAIRNWERRATTDPDLIRRTWEVAPWNIGVACGPAALLVVDLDAGDRGDHGRQRLAALAAGAGQVIPADTYTVLTPGGEHLYFLAGDGGYRNTAGRLGAKIDTRGSGGYVVGAGSAVAGRRYRLACDLDPAALPGWIADRLAMTPPTPTPASVHTASSAYIAAALRGEVRRVAEATAGNRNHSLFVAAVRLGRFVHAGRLEEGVARDALLRAVDRHRGPGGLTDGEITRTIASGLRRYGSATSGTPSPTSAERHRSR</sequence>
<reference evidence="4" key="2">
    <citation type="submission" date="2023-01" db="EMBL/GenBank/DDBJ databases">
        <authorList>
            <person name="Sun Q."/>
            <person name="Evtushenko L."/>
        </authorList>
    </citation>
    <scope>NUCLEOTIDE SEQUENCE</scope>
    <source>
        <strain evidence="4">VKM Ac-1069</strain>
    </source>
</reference>
<feature type="domain" description="DNA primase/polymerase bifunctional N-terminal" evidence="3">
    <location>
        <begin position="26"/>
        <end position="182"/>
    </location>
</feature>
<dbReference type="Pfam" id="PF09250">
    <property type="entry name" value="Prim-Pol"/>
    <property type="match status" value="1"/>
</dbReference>
<dbReference type="SMART" id="SM00943">
    <property type="entry name" value="Prim-Pol"/>
    <property type="match status" value="1"/>
</dbReference>
<feature type="region of interest" description="Disordered" evidence="1">
    <location>
        <begin position="281"/>
        <end position="302"/>
    </location>
</feature>
<dbReference type="RefSeq" id="WP_271214843.1">
    <property type="nucleotide sequence ID" value="NZ_BSFQ01000003.1"/>
</dbReference>
<dbReference type="Proteomes" id="UP001143463">
    <property type="component" value="Unassembled WGS sequence"/>
</dbReference>
<evidence type="ECO:0000256" key="1">
    <source>
        <dbReference type="SAM" id="MobiDB-lite"/>
    </source>
</evidence>
<name>A0A9W6NUT0_9PSEU</name>
<evidence type="ECO:0000313" key="4">
    <source>
        <dbReference type="EMBL" id="GLL09883.1"/>
    </source>
</evidence>
<comment type="caution">
    <text evidence="4">The sequence shown here is derived from an EMBL/GenBank/DDBJ whole genome shotgun (WGS) entry which is preliminary data.</text>
</comment>
<gene>
    <name evidence="4" type="ORF">GCM10017577_10230</name>
</gene>
<organism evidence="4 5">
    <name type="scientific">Pseudonocardia halophobica</name>
    <dbReference type="NCBI Taxonomy" id="29401"/>
    <lineage>
        <taxon>Bacteria</taxon>
        <taxon>Bacillati</taxon>
        <taxon>Actinomycetota</taxon>
        <taxon>Actinomycetes</taxon>
        <taxon>Pseudonocardiales</taxon>
        <taxon>Pseudonocardiaceae</taxon>
        <taxon>Pseudonocardia</taxon>
    </lineage>
</organism>
<accession>A0A9W6NUT0</accession>
<dbReference type="SMART" id="SM00942">
    <property type="entry name" value="PriCT_1"/>
    <property type="match status" value="1"/>
</dbReference>
<reference evidence="4" key="1">
    <citation type="journal article" date="2014" name="Int. J. Syst. Evol. Microbiol.">
        <title>Complete genome sequence of Corynebacterium casei LMG S-19264T (=DSM 44701T), isolated from a smear-ripened cheese.</title>
        <authorList>
            <consortium name="US DOE Joint Genome Institute (JGI-PGF)"/>
            <person name="Walter F."/>
            <person name="Albersmeier A."/>
            <person name="Kalinowski J."/>
            <person name="Ruckert C."/>
        </authorList>
    </citation>
    <scope>NUCLEOTIDE SEQUENCE</scope>
    <source>
        <strain evidence="4">VKM Ac-1069</strain>
    </source>
</reference>
<dbReference type="AlphaFoldDB" id="A0A9W6NUT0"/>
<protein>
    <recommendedName>
        <fullName evidence="6">Bifunctional DNA primase/polymerase-like protein</fullName>
    </recommendedName>
</protein>
<evidence type="ECO:0000259" key="2">
    <source>
        <dbReference type="SMART" id="SM00942"/>
    </source>
</evidence>
<dbReference type="SUPFAM" id="SSF56747">
    <property type="entry name" value="Prim-pol domain"/>
    <property type="match status" value="1"/>
</dbReference>
<dbReference type="InterPro" id="IPR014820">
    <property type="entry name" value="PriCT_1"/>
</dbReference>
<dbReference type="EMBL" id="BSFQ01000003">
    <property type="protein sequence ID" value="GLL09883.1"/>
    <property type="molecule type" value="Genomic_DNA"/>
</dbReference>
<dbReference type="CDD" id="cd04859">
    <property type="entry name" value="Prim_Pol"/>
    <property type="match status" value="1"/>
</dbReference>
<feature type="compositionally biased region" description="Low complexity" evidence="1">
    <location>
        <begin position="284"/>
        <end position="295"/>
    </location>
</feature>
<evidence type="ECO:0000259" key="3">
    <source>
        <dbReference type="SMART" id="SM00943"/>
    </source>
</evidence>
<evidence type="ECO:0000313" key="5">
    <source>
        <dbReference type="Proteomes" id="UP001143463"/>
    </source>
</evidence>
<evidence type="ECO:0008006" key="6">
    <source>
        <dbReference type="Google" id="ProtNLM"/>
    </source>
</evidence>